<keyword evidence="3" id="KW-1185">Reference proteome</keyword>
<dbReference type="Pfam" id="PF00069">
    <property type="entry name" value="Pkinase"/>
    <property type="match status" value="1"/>
</dbReference>
<dbReference type="InterPro" id="IPR000719">
    <property type="entry name" value="Prot_kinase_dom"/>
</dbReference>
<dbReference type="Gene3D" id="3.30.200.20">
    <property type="entry name" value="Phosphorylase Kinase, domain 1"/>
    <property type="match status" value="1"/>
</dbReference>
<evidence type="ECO:0000259" key="1">
    <source>
        <dbReference type="PROSITE" id="PS50011"/>
    </source>
</evidence>
<dbReference type="PANTHER" id="PTHR48055:SF9">
    <property type="entry name" value="PROTEIN KINASE DOMAIN-CONTAINING PROTEIN"/>
    <property type="match status" value="1"/>
</dbReference>
<organism evidence="2 3">
    <name type="scientific">Ambrosia artemisiifolia</name>
    <name type="common">Common ragweed</name>
    <dbReference type="NCBI Taxonomy" id="4212"/>
    <lineage>
        <taxon>Eukaryota</taxon>
        <taxon>Viridiplantae</taxon>
        <taxon>Streptophyta</taxon>
        <taxon>Embryophyta</taxon>
        <taxon>Tracheophyta</taxon>
        <taxon>Spermatophyta</taxon>
        <taxon>Magnoliopsida</taxon>
        <taxon>eudicotyledons</taxon>
        <taxon>Gunneridae</taxon>
        <taxon>Pentapetalae</taxon>
        <taxon>asterids</taxon>
        <taxon>campanulids</taxon>
        <taxon>Asterales</taxon>
        <taxon>Asteraceae</taxon>
        <taxon>Asteroideae</taxon>
        <taxon>Heliantheae alliance</taxon>
        <taxon>Heliantheae</taxon>
        <taxon>Ambrosia</taxon>
    </lineage>
</organism>
<dbReference type="InterPro" id="IPR043891">
    <property type="entry name" value="SPARK"/>
</dbReference>
<dbReference type="Pfam" id="PF19160">
    <property type="entry name" value="SPARK"/>
    <property type="match status" value="1"/>
</dbReference>
<sequence>SSNINSLTKPQFNHTSSYSNVPESVLATNSTKECVLDVQPSPSCGSANWDGFLDYGCCESAFEEYLSALAKHANQTGSIFLNASQQQSCRSSLEGSNGRNLLSCGVEKLTAGAGSCSDFSLTDVASKLQSSLTGLDQDCELLESRNSCSSCYKRWQSIGALAMNTSVEENEMCRFAVLVSMVTRKVSDVKWIRAVYQCLGQNQSVGLDQSQNIQHGDHKHKKKMSIVTGKSPKCKDGVCALDSPLPKELTTKLTVKDIYAATNDLKASNFIGEGNAGKVYKGILANGENVAIKHIVNDGEKETFVREITSLSHVKHPNLVRLLDHCEGEGECFLVYELCHWGNLSEWLFSKDKVITWIQRLQIAIDCARGLWFLHTYPGGCIVHRDVKPTNILLNSNFQAKLADFGLSKIIDMGLSHVSSEVRGTFGYVDPEYQKNSRVNPSGDVYSFGIVLLQLLSGQRVINIDLQRPMPIGKLARTLTKGGSMTEFVDPKLNGDYSMKAFEFIINLAISCIGIKQQRPSMEQVVAGLEKALDMSIRDGSLTPKFSSHML</sequence>
<dbReference type="GO" id="GO:0005524">
    <property type="term" value="F:ATP binding"/>
    <property type="evidence" value="ECO:0007669"/>
    <property type="project" value="InterPro"/>
</dbReference>
<evidence type="ECO:0000313" key="2">
    <source>
        <dbReference type="EMBL" id="KAI7725366.1"/>
    </source>
</evidence>
<dbReference type="SUPFAM" id="SSF56112">
    <property type="entry name" value="Protein kinase-like (PK-like)"/>
    <property type="match status" value="1"/>
</dbReference>
<dbReference type="InterPro" id="IPR008271">
    <property type="entry name" value="Ser/Thr_kinase_AS"/>
</dbReference>
<dbReference type="Proteomes" id="UP001206925">
    <property type="component" value="Unassembled WGS sequence"/>
</dbReference>
<dbReference type="GO" id="GO:0016020">
    <property type="term" value="C:membrane"/>
    <property type="evidence" value="ECO:0007669"/>
    <property type="project" value="TreeGrafter"/>
</dbReference>
<dbReference type="SMART" id="SM00220">
    <property type="entry name" value="S_TKc"/>
    <property type="match status" value="1"/>
</dbReference>
<dbReference type="PROSITE" id="PS50011">
    <property type="entry name" value="PROTEIN_KINASE_DOM"/>
    <property type="match status" value="1"/>
</dbReference>
<dbReference type="PANTHER" id="PTHR48055">
    <property type="entry name" value="LEUCINE-RICH REPEAT RECEPTOR PROTEIN KINASE EMS1"/>
    <property type="match status" value="1"/>
</dbReference>
<accession>A0AAD5G2K4</accession>
<proteinExistence type="predicted"/>
<feature type="non-terminal residue" evidence="2">
    <location>
        <position position="551"/>
    </location>
</feature>
<comment type="caution">
    <text evidence="2">The sequence shown here is derived from an EMBL/GenBank/DDBJ whole genome shotgun (WGS) entry which is preliminary data.</text>
</comment>
<dbReference type="InterPro" id="IPR011009">
    <property type="entry name" value="Kinase-like_dom_sf"/>
</dbReference>
<gene>
    <name evidence="2" type="ORF">M8C21_029714</name>
</gene>
<protein>
    <recommendedName>
        <fullName evidence="1">Protein kinase domain-containing protein</fullName>
    </recommendedName>
</protein>
<dbReference type="GO" id="GO:0004672">
    <property type="term" value="F:protein kinase activity"/>
    <property type="evidence" value="ECO:0007669"/>
    <property type="project" value="InterPro"/>
</dbReference>
<dbReference type="FunFam" id="1.10.510.10:FF:000530">
    <property type="entry name" value="probable receptor-like protein kinase At5g59700"/>
    <property type="match status" value="1"/>
</dbReference>
<dbReference type="Gene3D" id="1.10.510.10">
    <property type="entry name" value="Transferase(Phosphotransferase) domain 1"/>
    <property type="match status" value="1"/>
</dbReference>
<name>A0AAD5G2K4_AMBAR</name>
<evidence type="ECO:0000313" key="3">
    <source>
        <dbReference type="Proteomes" id="UP001206925"/>
    </source>
</evidence>
<dbReference type="AlphaFoldDB" id="A0AAD5G2K4"/>
<dbReference type="EMBL" id="JAMZMK010011975">
    <property type="protein sequence ID" value="KAI7725366.1"/>
    <property type="molecule type" value="Genomic_DNA"/>
</dbReference>
<dbReference type="PROSITE" id="PS00108">
    <property type="entry name" value="PROTEIN_KINASE_ST"/>
    <property type="match status" value="1"/>
</dbReference>
<feature type="domain" description="Protein kinase" evidence="1">
    <location>
        <begin position="265"/>
        <end position="533"/>
    </location>
</feature>
<dbReference type="InterPro" id="IPR051564">
    <property type="entry name" value="LRR_receptor-like_kinase"/>
</dbReference>
<reference evidence="2" key="1">
    <citation type="submission" date="2022-06" db="EMBL/GenBank/DDBJ databases">
        <title>Uncovering the hologenomic basis of an extraordinary plant invasion.</title>
        <authorList>
            <person name="Bieker V.C."/>
            <person name="Martin M.D."/>
            <person name="Gilbert T."/>
            <person name="Hodgins K."/>
            <person name="Battlay P."/>
            <person name="Petersen B."/>
            <person name="Wilson J."/>
        </authorList>
    </citation>
    <scope>NUCLEOTIDE SEQUENCE</scope>
    <source>
        <strain evidence="2">AA19_3_7</strain>
        <tissue evidence="2">Leaf</tissue>
    </source>
</reference>